<keyword evidence="4" id="KW-0049">Antioxidant</keyword>
<dbReference type="InterPro" id="IPR000866">
    <property type="entry name" value="AhpC/TSA"/>
</dbReference>
<proteinExistence type="inferred from homology"/>
<evidence type="ECO:0000256" key="8">
    <source>
        <dbReference type="ARBA" id="ARBA00032824"/>
    </source>
</evidence>
<dbReference type="InterPro" id="IPR050924">
    <property type="entry name" value="Peroxiredoxin_BCP/PrxQ"/>
</dbReference>
<dbReference type="InterPro" id="IPR013766">
    <property type="entry name" value="Thioredoxin_domain"/>
</dbReference>
<evidence type="ECO:0000256" key="3">
    <source>
        <dbReference type="ARBA" id="ARBA00022559"/>
    </source>
</evidence>
<dbReference type="KEGG" id="fya:KMW28_25305"/>
<dbReference type="GO" id="GO:0034599">
    <property type="term" value="P:cellular response to oxidative stress"/>
    <property type="evidence" value="ECO:0007669"/>
    <property type="project" value="TreeGrafter"/>
</dbReference>
<evidence type="ECO:0000259" key="12">
    <source>
        <dbReference type="PROSITE" id="PS51352"/>
    </source>
</evidence>
<dbReference type="SUPFAM" id="SSF52833">
    <property type="entry name" value="Thioredoxin-like"/>
    <property type="match status" value="1"/>
</dbReference>
<comment type="catalytic activity">
    <reaction evidence="11">
        <text>a hydroperoxide + [thioredoxin]-dithiol = an alcohol + [thioredoxin]-disulfide + H2O</text>
        <dbReference type="Rhea" id="RHEA:62620"/>
        <dbReference type="Rhea" id="RHEA-COMP:10698"/>
        <dbReference type="Rhea" id="RHEA-COMP:10700"/>
        <dbReference type="ChEBI" id="CHEBI:15377"/>
        <dbReference type="ChEBI" id="CHEBI:29950"/>
        <dbReference type="ChEBI" id="CHEBI:30879"/>
        <dbReference type="ChEBI" id="CHEBI:35924"/>
        <dbReference type="ChEBI" id="CHEBI:50058"/>
        <dbReference type="EC" id="1.11.1.24"/>
    </reaction>
</comment>
<evidence type="ECO:0000256" key="9">
    <source>
        <dbReference type="ARBA" id="ARBA00038489"/>
    </source>
</evidence>
<dbReference type="Proteomes" id="UP000678679">
    <property type="component" value="Chromosome 2"/>
</dbReference>
<dbReference type="Gene3D" id="3.40.30.10">
    <property type="entry name" value="Glutaredoxin"/>
    <property type="match status" value="1"/>
</dbReference>
<dbReference type="RefSeq" id="WP_169663701.1">
    <property type="nucleotide sequence ID" value="NZ_CP076133.1"/>
</dbReference>
<evidence type="ECO:0000313" key="13">
    <source>
        <dbReference type="EMBL" id="QWG04213.1"/>
    </source>
</evidence>
<keyword evidence="6" id="KW-1015">Disulfide bond</keyword>
<sequence>MKNFQSIVMIILFSITSVFSQEKEILEKYGITVNTLQEGLKEGEQAYTFKAKDQNGETFDLKKALKKGPVVLNFYRGSWCPYCTKHLKNVQDSLSLIEATGATFIAVTPELADGNLELAKKKGFTFDIVEDSKLEIMNGYKVTFDVNEGYQEMLKKYERDLTKINAIKRATLPIPATYIISQDGTILKRHYDPNYKVRMSVKETLSVLENI</sequence>
<evidence type="ECO:0000313" key="14">
    <source>
        <dbReference type="Proteomes" id="UP000678679"/>
    </source>
</evidence>
<dbReference type="Pfam" id="PF00578">
    <property type="entry name" value="AhpC-TSA"/>
    <property type="match status" value="1"/>
</dbReference>
<keyword evidence="7" id="KW-0676">Redox-active center</keyword>
<evidence type="ECO:0000256" key="7">
    <source>
        <dbReference type="ARBA" id="ARBA00023284"/>
    </source>
</evidence>
<evidence type="ECO:0000256" key="10">
    <source>
        <dbReference type="ARBA" id="ARBA00042639"/>
    </source>
</evidence>
<dbReference type="CDD" id="cd02970">
    <property type="entry name" value="PRX_like2"/>
    <property type="match status" value="1"/>
</dbReference>
<accession>A0AAX1N9G4</accession>
<comment type="function">
    <text evidence="1">Thiol-specific peroxidase that catalyzes the reduction of hydrogen peroxide and organic hydroperoxides to water and alcohols, respectively. Plays a role in cell protection against oxidative stress by detoxifying peroxides and as sensor of hydrogen peroxide-mediated signaling events.</text>
</comment>
<evidence type="ECO:0000256" key="2">
    <source>
        <dbReference type="ARBA" id="ARBA00013017"/>
    </source>
</evidence>
<dbReference type="PANTHER" id="PTHR42801:SF7">
    <property type="entry name" value="SLL1159 PROTEIN"/>
    <property type="match status" value="1"/>
</dbReference>
<dbReference type="InterPro" id="IPR036249">
    <property type="entry name" value="Thioredoxin-like_sf"/>
</dbReference>
<dbReference type="PANTHER" id="PTHR42801">
    <property type="entry name" value="THIOREDOXIN-DEPENDENT PEROXIDE REDUCTASE"/>
    <property type="match status" value="1"/>
</dbReference>
<evidence type="ECO:0000256" key="4">
    <source>
        <dbReference type="ARBA" id="ARBA00022862"/>
    </source>
</evidence>
<name>A0AAX1N9G4_9BACT</name>
<organism evidence="13 14">
    <name type="scientific">Flammeovirga yaeyamensis</name>
    <dbReference type="NCBI Taxonomy" id="367791"/>
    <lineage>
        <taxon>Bacteria</taxon>
        <taxon>Pseudomonadati</taxon>
        <taxon>Bacteroidota</taxon>
        <taxon>Cytophagia</taxon>
        <taxon>Cytophagales</taxon>
        <taxon>Flammeovirgaceae</taxon>
        <taxon>Flammeovirga</taxon>
    </lineage>
</organism>
<gene>
    <name evidence="13" type="ORF">KMW28_25305</name>
</gene>
<dbReference type="GO" id="GO:0045454">
    <property type="term" value="P:cell redox homeostasis"/>
    <property type="evidence" value="ECO:0007669"/>
    <property type="project" value="TreeGrafter"/>
</dbReference>
<dbReference type="GO" id="GO:0008379">
    <property type="term" value="F:thioredoxin peroxidase activity"/>
    <property type="evidence" value="ECO:0007669"/>
    <property type="project" value="TreeGrafter"/>
</dbReference>
<evidence type="ECO:0000256" key="1">
    <source>
        <dbReference type="ARBA" id="ARBA00003330"/>
    </source>
</evidence>
<keyword evidence="14" id="KW-1185">Reference proteome</keyword>
<dbReference type="GO" id="GO:0005737">
    <property type="term" value="C:cytoplasm"/>
    <property type="evidence" value="ECO:0007669"/>
    <property type="project" value="TreeGrafter"/>
</dbReference>
<dbReference type="EMBL" id="CP076133">
    <property type="protein sequence ID" value="QWG04213.1"/>
    <property type="molecule type" value="Genomic_DNA"/>
</dbReference>
<evidence type="ECO:0000256" key="6">
    <source>
        <dbReference type="ARBA" id="ARBA00023157"/>
    </source>
</evidence>
<dbReference type="PROSITE" id="PS51352">
    <property type="entry name" value="THIOREDOXIN_2"/>
    <property type="match status" value="1"/>
</dbReference>
<keyword evidence="5" id="KW-0560">Oxidoreductase</keyword>
<evidence type="ECO:0000256" key="5">
    <source>
        <dbReference type="ARBA" id="ARBA00023002"/>
    </source>
</evidence>
<feature type="domain" description="Thioredoxin" evidence="12">
    <location>
        <begin position="40"/>
        <end position="211"/>
    </location>
</feature>
<evidence type="ECO:0000256" key="11">
    <source>
        <dbReference type="ARBA" id="ARBA00049091"/>
    </source>
</evidence>
<dbReference type="EC" id="1.11.1.24" evidence="2"/>
<keyword evidence="3" id="KW-0575">Peroxidase</keyword>
<protein>
    <recommendedName>
        <fullName evidence="2">thioredoxin-dependent peroxiredoxin</fullName>
        <ecNumber evidence="2">1.11.1.24</ecNumber>
    </recommendedName>
    <alternativeName>
        <fullName evidence="8">Thioredoxin peroxidase</fullName>
    </alternativeName>
    <alternativeName>
        <fullName evidence="10">Thioredoxin-dependent peroxiredoxin Bcp</fullName>
    </alternativeName>
</protein>
<dbReference type="AlphaFoldDB" id="A0AAX1N9G4"/>
<comment type="similarity">
    <text evidence="9">Belongs to the peroxiredoxin family. BCP/PrxQ subfamily.</text>
</comment>
<reference evidence="13 14" key="1">
    <citation type="submission" date="2021-05" db="EMBL/GenBank/DDBJ databases">
        <title>Comparative genomic studies on the polysaccharide-degrading batcterial strains of the Flammeovirga genus.</title>
        <authorList>
            <person name="Zewei F."/>
            <person name="Zheng Z."/>
            <person name="Yu L."/>
            <person name="Ruyue G."/>
            <person name="Yanhong M."/>
            <person name="Yuanyuan C."/>
            <person name="Jingyan G."/>
            <person name="Wenjun H."/>
        </authorList>
    </citation>
    <scope>NUCLEOTIDE SEQUENCE [LARGE SCALE GENOMIC DNA]</scope>
    <source>
        <strain evidence="13 14">NBRC:100898</strain>
    </source>
</reference>